<evidence type="ECO:0000256" key="1">
    <source>
        <dbReference type="ARBA" id="ARBA00022737"/>
    </source>
</evidence>
<dbReference type="SUPFAM" id="SSF52113">
    <property type="entry name" value="BRCT domain"/>
    <property type="match status" value="2"/>
</dbReference>
<evidence type="ECO:0000259" key="3">
    <source>
        <dbReference type="PROSITE" id="PS50172"/>
    </source>
</evidence>
<dbReference type="PANTHER" id="PTHR13561">
    <property type="entry name" value="DNA REPLICATION REGULATOR DPB11-RELATED"/>
    <property type="match status" value="1"/>
</dbReference>
<feature type="compositionally biased region" description="Basic residues" evidence="2">
    <location>
        <begin position="208"/>
        <end position="217"/>
    </location>
</feature>
<feature type="compositionally biased region" description="Polar residues" evidence="2">
    <location>
        <begin position="260"/>
        <end position="273"/>
    </location>
</feature>
<comment type="caution">
    <text evidence="4">The sequence shown here is derived from an EMBL/GenBank/DDBJ whole genome shotgun (WGS) entry which is preliminary data.</text>
</comment>
<dbReference type="GO" id="GO:0006270">
    <property type="term" value="P:DNA replication initiation"/>
    <property type="evidence" value="ECO:0007669"/>
    <property type="project" value="TreeGrafter"/>
</dbReference>
<feature type="region of interest" description="Disordered" evidence="2">
    <location>
        <begin position="905"/>
        <end position="981"/>
    </location>
</feature>
<feature type="compositionally biased region" description="Low complexity" evidence="2">
    <location>
        <begin position="274"/>
        <end position="290"/>
    </location>
</feature>
<feature type="compositionally biased region" description="Basic and acidic residues" evidence="2">
    <location>
        <begin position="218"/>
        <end position="238"/>
    </location>
</feature>
<dbReference type="SMART" id="SM00292">
    <property type="entry name" value="BRCT"/>
    <property type="match status" value="2"/>
</dbReference>
<feature type="compositionally biased region" description="Polar residues" evidence="2">
    <location>
        <begin position="601"/>
        <end position="618"/>
    </location>
</feature>
<keyword evidence="1" id="KW-0677">Repeat</keyword>
<dbReference type="Proteomes" id="UP001445076">
    <property type="component" value="Unassembled WGS sequence"/>
</dbReference>
<dbReference type="PANTHER" id="PTHR13561:SF20">
    <property type="entry name" value="DNA TOPOISOMERASE 2-BINDING PROTEIN 1"/>
    <property type="match status" value="1"/>
</dbReference>
<dbReference type="GO" id="GO:0007095">
    <property type="term" value="P:mitotic G2 DNA damage checkpoint signaling"/>
    <property type="evidence" value="ECO:0007669"/>
    <property type="project" value="TreeGrafter"/>
</dbReference>
<dbReference type="InterPro" id="IPR001357">
    <property type="entry name" value="BRCT_dom"/>
</dbReference>
<feature type="region of interest" description="Disordered" evidence="2">
    <location>
        <begin position="601"/>
        <end position="725"/>
    </location>
</feature>
<accession>A0AAW0XLG1</accession>
<feature type="compositionally biased region" description="Low complexity" evidence="2">
    <location>
        <begin position="675"/>
        <end position="721"/>
    </location>
</feature>
<protein>
    <recommendedName>
        <fullName evidence="3">BRCT domain-containing protein</fullName>
    </recommendedName>
</protein>
<evidence type="ECO:0000313" key="5">
    <source>
        <dbReference type="Proteomes" id="UP001445076"/>
    </source>
</evidence>
<dbReference type="InterPro" id="IPR036420">
    <property type="entry name" value="BRCT_dom_sf"/>
</dbReference>
<feature type="compositionally biased region" description="Low complexity" evidence="2">
    <location>
        <begin position="952"/>
        <end position="968"/>
    </location>
</feature>
<dbReference type="GO" id="GO:0033314">
    <property type="term" value="P:mitotic DNA replication checkpoint signaling"/>
    <property type="evidence" value="ECO:0007669"/>
    <property type="project" value="TreeGrafter"/>
</dbReference>
<dbReference type="PROSITE" id="PS50172">
    <property type="entry name" value="BRCT"/>
    <property type="match status" value="2"/>
</dbReference>
<reference evidence="4 5" key="1">
    <citation type="journal article" date="2024" name="BMC Genomics">
        <title>Genome assembly of redclaw crayfish (Cherax quadricarinatus) provides insights into its immune adaptation and hypoxia tolerance.</title>
        <authorList>
            <person name="Liu Z."/>
            <person name="Zheng J."/>
            <person name="Li H."/>
            <person name="Fang K."/>
            <person name="Wang S."/>
            <person name="He J."/>
            <person name="Zhou D."/>
            <person name="Weng S."/>
            <person name="Chi M."/>
            <person name="Gu Z."/>
            <person name="He J."/>
            <person name="Li F."/>
            <person name="Wang M."/>
        </authorList>
    </citation>
    <scope>NUCLEOTIDE SEQUENCE [LARGE SCALE GENOMIC DNA]</scope>
    <source>
        <strain evidence="4">ZL_2023a</strain>
    </source>
</reference>
<feature type="compositionally biased region" description="Low complexity" evidence="2">
    <location>
        <begin position="301"/>
        <end position="311"/>
    </location>
</feature>
<feature type="domain" description="BRCT" evidence="3">
    <location>
        <begin position="12"/>
        <end position="99"/>
    </location>
</feature>
<feature type="region of interest" description="Disordered" evidence="2">
    <location>
        <begin position="821"/>
        <end position="893"/>
    </location>
</feature>
<name>A0AAW0XLG1_CHEQU</name>
<dbReference type="Pfam" id="PF12738">
    <property type="entry name" value="PTCB-BRCT"/>
    <property type="match status" value="1"/>
</dbReference>
<sequence length="1038" mass="109779">MDIVHYLEKLKVSDDLFKDVKFYVTGKVPEEVLKLLTDGGAKEDAHITDYMTHLIVGDEPDENDIGEVKDIYEKPVVTPRWVVLSVKCGKQLPWAGFSPDISQVFSGVTACVTRLSLADTLAVWGMITFAGGKCSLVLTNSCTHLIVGKPEGAKYNCALENEDHINIVTPDWVPECLAEGSKVDEIEYHPRLLKQPKSHTSSEPSIVRNRKKKNVSHHKSEEIKKKEELKSKEPEKFSFDALEFSDEEENSKGGSLLDQLKTSQTWKQPVTKPTVTTRASASSTSTTSISLDKPRAPPTAPILTTTPQTVTSRSVTPQPIPAPKGVAQSVSQALLQNTAQGLPQVAIPVTSQGLPQVATPVTSQGLQQVATPVTSQGLPQVSTSATSQGLQQAATSVTSQGLTQVATPVTSQGLQQVATPVTSQDLPQVATPIISQGLQQISTPATSQGLQQVTIPVTSQSLPQVASQVTSQGLPQISTPGTSQGLQQAATSVTYQGLPQVTTQVISHSLPQVGAHVISQGLSQVATQVTSQASRTVSTLGPLISTKAPPGSQNPQSVVAVSSHNPIQGSLAETSMLRNSSHLPSQTPTSVPTTIAEVSTTASAPVNSSRLIPPTSSRVAPPSAVRVNPPNISRVTLPTATRVTPPNNSRATPPNASRTTPPNASRSTPPMVSRAATPISSRTTPPIPARATPPANSRTTPPITSRTTPPITSRATPPASARVTPEIIFRLTPPNVAGSVPRVPSMPVTVAGSSVRAPGAVSQVSPGGIPTPNMPSTVPQQVHSVAIPGAVVRLPQGVTPHQLQMMSPNDRQAFLHNLHQKQIQEQQTRGKPRAGKPSGPQYKPGVRYASSGMHVAAPGTPPTPGTPVSTWPGPSQGTPGVRPTMTTVGPGTVSVSYPAAQLLTQAPGAPPVGSPGNSGDGVRPGWPSQGQQQYQGQPAPGTRVVVGQAGWQPQQQQQQQQQAGLRPQTPAPGQQPTPQGLLPQHMQQFQLQIQQLHQQFPHLSYQDASQLIQRIPTHFRHIQQLDNAQRSDYLAQLD</sequence>
<evidence type="ECO:0000256" key="2">
    <source>
        <dbReference type="SAM" id="MobiDB-lite"/>
    </source>
</evidence>
<dbReference type="CDD" id="cd17710">
    <property type="entry name" value="BRCT_PAXIP1_rpt2"/>
    <property type="match status" value="1"/>
</dbReference>
<proteinExistence type="predicted"/>
<feature type="compositionally biased region" description="Polar residues" evidence="2">
    <location>
        <begin position="630"/>
        <end position="670"/>
    </location>
</feature>
<feature type="region of interest" description="Disordered" evidence="2">
    <location>
        <begin position="188"/>
        <end position="315"/>
    </location>
</feature>
<feature type="compositionally biased region" description="Low complexity" evidence="2">
    <location>
        <begin position="924"/>
        <end position="941"/>
    </location>
</feature>
<organism evidence="4 5">
    <name type="scientific">Cherax quadricarinatus</name>
    <name type="common">Australian red claw crayfish</name>
    <dbReference type="NCBI Taxonomy" id="27406"/>
    <lineage>
        <taxon>Eukaryota</taxon>
        <taxon>Metazoa</taxon>
        <taxon>Ecdysozoa</taxon>
        <taxon>Arthropoda</taxon>
        <taxon>Crustacea</taxon>
        <taxon>Multicrustacea</taxon>
        <taxon>Malacostraca</taxon>
        <taxon>Eumalacostraca</taxon>
        <taxon>Eucarida</taxon>
        <taxon>Decapoda</taxon>
        <taxon>Pleocyemata</taxon>
        <taxon>Astacidea</taxon>
        <taxon>Parastacoidea</taxon>
        <taxon>Parastacidae</taxon>
        <taxon>Cherax</taxon>
    </lineage>
</organism>
<dbReference type="EMBL" id="JARKIK010000033">
    <property type="protein sequence ID" value="KAK8740524.1"/>
    <property type="molecule type" value="Genomic_DNA"/>
</dbReference>
<dbReference type="Gene3D" id="3.40.50.10190">
    <property type="entry name" value="BRCT domain"/>
    <property type="match status" value="2"/>
</dbReference>
<feature type="domain" description="BRCT" evidence="3">
    <location>
        <begin position="100"/>
        <end position="190"/>
    </location>
</feature>
<dbReference type="CDD" id="cd17714">
    <property type="entry name" value="BRCT_PAXIP1_rpt1"/>
    <property type="match status" value="1"/>
</dbReference>
<feature type="non-terminal residue" evidence="4">
    <location>
        <position position="1038"/>
    </location>
</feature>
<keyword evidence="5" id="KW-1185">Reference proteome</keyword>
<dbReference type="AlphaFoldDB" id="A0AAW0XLG1"/>
<feature type="compositionally biased region" description="Polar residues" evidence="2">
    <location>
        <begin position="884"/>
        <end position="893"/>
    </location>
</feature>
<evidence type="ECO:0000313" key="4">
    <source>
        <dbReference type="EMBL" id="KAK8740524.1"/>
    </source>
</evidence>
<gene>
    <name evidence="4" type="ORF">OTU49_002956</name>
</gene>